<dbReference type="InterPro" id="IPR006037">
    <property type="entry name" value="RCK_C"/>
</dbReference>
<dbReference type="PANTHER" id="PTHR43833">
    <property type="entry name" value="POTASSIUM CHANNEL PROTEIN 2-RELATED-RELATED"/>
    <property type="match status" value="1"/>
</dbReference>
<dbReference type="InterPro" id="IPR003148">
    <property type="entry name" value="RCK_N"/>
</dbReference>
<dbReference type="OrthoDB" id="9776294at2"/>
<dbReference type="AlphaFoldDB" id="A0A288Q7T8"/>
<dbReference type="Gene3D" id="3.30.70.1450">
    <property type="entry name" value="Regulator of K+ conductance, C-terminal domain"/>
    <property type="match status" value="1"/>
</dbReference>
<proteinExistence type="predicted"/>
<dbReference type="Proteomes" id="UP000254912">
    <property type="component" value="Unassembled WGS sequence"/>
</dbReference>
<dbReference type="InterPro" id="IPR036721">
    <property type="entry name" value="RCK_C_sf"/>
</dbReference>
<evidence type="ECO:0000313" key="3">
    <source>
        <dbReference type="EMBL" id="RDL06724.1"/>
    </source>
</evidence>
<evidence type="ECO:0000313" key="4">
    <source>
        <dbReference type="Proteomes" id="UP000254912"/>
    </source>
</evidence>
<feature type="domain" description="RCK N-terminal" evidence="1">
    <location>
        <begin position="2"/>
        <end position="118"/>
    </location>
</feature>
<dbReference type="RefSeq" id="WP_070230728.1">
    <property type="nucleotide sequence ID" value="NZ_BJYO01000003.1"/>
</dbReference>
<dbReference type="SUPFAM" id="SSF116726">
    <property type="entry name" value="TrkA C-terminal domain-like"/>
    <property type="match status" value="1"/>
</dbReference>
<dbReference type="GO" id="GO:0006813">
    <property type="term" value="P:potassium ion transport"/>
    <property type="evidence" value="ECO:0007669"/>
    <property type="project" value="InterPro"/>
</dbReference>
<sequence>MAKTYAIIGLGRFGSSLLESLISAGQEVLAIDRDADVIEDYMDKATHAVIADSQDEEALRDLDLPSFDHVIVAIGHNQQASILTTVLLKDIGVKSVVAKAENNLHARILQKIGADQVVRPEYEMAKQLAERLVTPNILNYITLSDDYSLAEVKITNFKFVNKTISDLNIRSDFGLNVIAVKAHDEFIAAPESAYMIRIGDILTVIGESINVKKFENLVSGN</sequence>
<dbReference type="PROSITE" id="PS51201">
    <property type="entry name" value="RCK_N"/>
    <property type="match status" value="1"/>
</dbReference>
<keyword evidence="4" id="KW-1185">Reference proteome</keyword>
<dbReference type="SUPFAM" id="SSF51735">
    <property type="entry name" value="NAD(P)-binding Rossmann-fold domains"/>
    <property type="match status" value="1"/>
</dbReference>
<dbReference type="Pfam" id="PF02254">
    <property type="entry name" value="TrkA_N"/>
    <property type="match status" value="1"/>
</dbReference>
<dbReference type="InterPro" id="IPR036291">
    <property type="entry name" value="NAD(P)-bd_dom_sf"/>
</dbReference>
<feature type="domain" description="RCK C-terminal" evidence="2">
    <location>
        <begin position="135"/>
        <end position="220"/>
    </location>
</feature>
<reference evidence="3 4" key="1">
    <citation type="submission" date="2018-07" db="EMBL/GenBank/DDBJ databases">
        <title>Genomic Encyclopedia of Type Strains, Phase III (KMG-III): the genomes of soil and plant-associated and newly described type strains.</title>
        <authorList>
            <person name="Whitman W."/>
        </authorList>
    </citation>
    <scope>NUCLEOTIDE SEQUENCE [LARGE SCALE GENOMIC DNA]</scope>
    <source>
        <strain evidence="3 4">CECT 7031</strain>
    </source>
</reference>
<comment type="caution">
    <text evidence="3">The sequence shown here is derived from an EMBL/GenBank/DDBJ whole genome shotgun (WGS) entry which is preliminary data.</text>
</comment>
<name>A0A288Q7T8_9LACO</name>
<organism evidence="3 4">
    <name type="scientific">Weissella soli</name>
    <dbReference type="NCBI Taxonomy" id="155866"/>
    <lineage>
        <taxon>Bacteria</taxon>
        <taxon>Bacillati</taxon>
        <taxon>Bacillota</taxon>
        <taxon>Bacilli</taxon>
        <taxon>Lactobacillales</taxon>
        <taxon>Lactobacillaceae</taxon>
        <taxon>Weissella</taxon>
    </lineage>
</organism>
<protein>
    <submittedName>
        <fullName evidence="3">Trk system potassium uptake protein TrkA</fullName>
    </submittedName>
</protein>
<accession>A0A288Q7T8</accession>
<dbReference type="GeneID" id="94546757"/>
<gene>
    <name evidence="3" type="ORF">DFP99_1113</name>
</gene>
<dbReference type="PROSITE" id="PS51202">
    <property type="entry name" value="RCK_C"/>
    <property type="match status" value="1"/>
</dbReference>
<evidence type="ECO:0000259" key="1">
    <source>
        <dbReference type="PROSITE" id="PS51201"/>
    </source>
</evidence>
<dbReference type="GO" id="GO:0008324">
    <property type="term" value="F:monoatomic cation transmembrane transporter activity"/>
    <property type="evidence" value="ECO:0007669"/>
    <property type="project" value="InterPro"/>
</dbReference>
<dbReference type="KEGG" id="wso:WSWS_01576"/>
<evidence type="ECO:0000259" key="2">
    <source>
        <dbReference type="PROSITE" id="PS51202"/>
    </source>
</evidence>
<dbReference type="InterPro" id="IPR050721">
    <property type="entry name" value="Trk_Ktr_HKT_K-transport"/>
</dbReference>
<dbReference type="EMBL" id="QRAS01000002">
    <property type="protein sequence ID" value="RDL06724.1"/>
    <property type="molecule type" value="Genomic_DNA"/>
</dbReference>
<dbReference type="Gene3D" id="3.40.50.720">
    <property type="entry name" value="NAD(P)-binding Rossmann-like Domain"/>
    <property type="match status" value="1"/>
</dbReference>
<dbReference type="Pfam" id="PF02080">
    <property type="entry name" value="TrkA_C"/>
    <property type="match status" value="1"/>
</dbReference>
<dbReference type="PANTHER" id="PTHR43833:SF7">
    <property type="entry name" value="KTR SYSTEM POTASSIUM UPTAKE PROTEIN C"/>
    <property type="match status" value="1"/>
</dbReference>